<protein>
    <recommendedName>
        <fullName evidence="2">Xylanolytic transcriptional activator regulatory domain-containing protein</fullName>
    </recommendedName>
</protein>
<reference evidence="3 4" key="1">
    <citation type="journal article" date="2016" name="Nat. Commun.">
        <title>Ectomycorrhizal ecology is imprinted in the genome of the dominant symbiotic fungus Cenococcum geophilum.</title>
        <authorList>
            <consortium name="DOE Joint Genome Institute"/>
            <person name="Peter M."/>
            <person name="Kohler A."/>
            <person name="Ohm R.A."/>
            <person name="Kuo A."/>
            <person name="Krutzmann J."/>
            <person name="Morin E."/>
            <person name="Arend M."/>
            <person name="Barry K.W."/>
            <person name="Binder M."/>
            <person name="Choi C."/>
            <person name="Clum A."/>
            <person name="Copeland A."/>
            <person name="Grisel N."/>
            <person name="Haridas S."/>
            <person name="Kipfer T."/>
            <person name="LaButti K."/>
            <person name="Lindquist E."/>
            <person name="Lipzen A."/>
            <person name="Maire R."/>
            <person name="Meier B."/>
            <person name="Mihaltcheva S."/>
            <person name="Molinier V."/>
            <person name="Murat C."/>
            <person name="Poggeler S."/>
            <person name="Quandt C.A."/>
            <person name="Sperisen C."/>
            <person name="Tritt A."/>
            <person name="Tisserant E."/>
            <person name="Crous P.W."/>
            <person name="Henrissat B."/>
            <person name="Nehls U."/>
            <person name="Egli S."/>
            <person name="Spatafora J.W."/>
            <person name="Grigoriev I.V."/>
            <person name="Martin F.M."/>
        </authorList>
    </citation>
    <scope>NUCLEOTIDE SEQUENCE [LARGE SCALE GENOMIC DNA]</scope>
    <source>
        <strain evidence="3 4">CBS 459.81</strain>
    </source>
</reference>
<dbReference type="GO" id="GO:0008270">
    <property type="term" value="F:zinc ion binding"/>
    <property type="evidence" value="ECO:0007669"/>
    <property type="project" value="InterPro"/>
</dbReference>
<dbReference type="AlphaFoldDB" id="A0A8E2J9V1"/>
<evidence type="ECO:0000256" key="1">
    <source>
        <dbReference type="ARBA" id="ARBA00023242"/>
    </source>
</evidence>
<gene>
    <name evidence="3" type="ORF">K432DRAFT_310261</name>
</gene>
<dbReference type="Proteomes" id="UP000250266">
    <property type="component" value="Unassembled WGS sequence"/>
</dbReference>
<dbReference type="InterPro" id="IPR050987">
    <property type="entry name" value="AtrR-like"/>
</dbReference>
<name>A0A8E2J9V1_9PEZI</name>
<proteinExistence type="predicted"/>
<dbReference type="PANTHER" id="PTHR46910">
    <property type="entry name" value="TRANSCRIPTION FACTOR PDR1"/>
    <property type="match status" value="1"/>
</dbReference>
<accession>A0A8E2J9V1</accession>
<dbReference type="EMBL" id="KV745433">
    <property type="protein sequence ID" value="OCK74675.1"/>
    <property type="molecule type" value="Genomic_DNA"/>
</dbReference>
<dbReference type="GO" id="GO:0003677">
    <property type="term" value="F:DNA binding"/>
    <property type="evidence" value="ECO:0007669"/>
    <property type="project" value="InterPro"/>
</dbReference>
<dbReference type="GO" id="GO:0006351">
    <property type="term" value="P:DNA-templated transcription"/>
    <property type="evidence" value="ECO:0007669"/>
    <property type="project" value="InterPro"/>
</dbReference>
<dbReference type="PANTHER" id="PTHR46910:SF25">
    <property type="entry name" value="ABC-TRANSPORTER-REGULATING TRANSCRIPTION FACTOR"/>
    <property type="match status" value="1"/>
</dbReference>
<organism evidence="3 4">
    <name type="scientific">Lepidopterella palustris CBS 459.81</name>
    <dbReference type="NCBI Taxonomy" id="1314670"/>
    <lineage>
        <taxon>Eukaryota</taxon>
        <taxon>Fungi</taxon>
        <taxon>Dikarya</taxon>
        <taxon>Ascomycota</taxon>
        <taxon>Pezizomycotina</taxon>
        <taxon>Dothideomycetes</taxon>
        <taxon>Pleosporomycetidae</taxon>
        <taxon>Mytilinidiales</taxon>
        <taxon>Argynnaceae</taxon>
        <taxon>Lepidopterella</taxon>
    </lineage>
</organism>
<feature type="non-terminal residue" evidence="3">
    <location>
        <position position="1"/>
    </location>
</feature>
<dbReference type="OrthoDB" id="39175at2759"/>
<dbReference type="Pfam" id="PF04082">
    <property type="entry name" value="Fungal_trans"/>
    <property type="match status" value="1"/>
</dbReference>
<keyword evidence="4" id="KW-1185">Reference proteome</keyword>
<evidence type="ECO:0000313" key="4">
    <source>
        <dbReference type="Proteomes" id="UP000250266"/>
    </source>
</evidence>
<evidence type="ECO:0000259" key="2">
    <source>
        <dbReference type="SMART" id="SM00906"/>
    </source>
</evidence>
<dbReference type="SMART" id="SM00906">
    <property type="entry name" value="Fungal_trans"/>
    <property type="match status" value="1"/>
</dbReference>
<dbReference type="CDD" id="cd12148">
    <property type="entry name" value="fungal_TF_MHR"/>
    <property type="match status" value="1"/>
</dbReference>
<feature type="domain" description="Xylanolytic transcriptional activator regulatory" evidence="2">
    <location>
        <begin position="200"/>
        <end position="274"/>
    </location>
</feature>
<keyword evidence="1" id="KW-0539">Nucleus</keyword>
<sequence>AYYVYSQDGDEYTGPSSGISLLSDTGLDWIRKAFNGSQDMCNVLKSVNMDVASHLQMPKCIPANPWASNAWDVSPKPFPPHEVMWEYVDAYFRTVQCIFPVLHRPVFEERLSNYLRDYYPFDPAWSALLNAVLASGCRAMLSSETPTAFERSSQEAWGYFLNAINLIAQMVYKPTSVAVVQALAVMTVYAQGLSSPQRLEYNFCTLAVHVAQGLGMHRQPLASWNLPDHEIQERNRLFWTIYTLDKTISLRSGRPSAIDDDEISCIFPQGVITVQDGAPVCQGWGVECEVFDFFLIAARYARICGNIARQLYSASALHHPSEDLLPIAEELENDLDRWRAGIPEAFRPGGDFRPSKLPSGFPFIQVLVLHFGYHDAVCAISRRFSSMFVHYEQQPLPEPAVRVMRMKCMAASRSTILLIKHLDIESYYPGWMLFYYPTTALIALFIGVVSYPEVDSANNDIALMHVVIGHLGRLEFITAGGTAFNKIGELVRLARKIVQENRTSVFPGGFQVSHATYNSDTDAKLELPFQSPEAVC</sequence>
<dbReference type="InterPro" id="IPR007219">
    <property type="entry name" value="XnlR_reg_dom"/>
</dbReference>
<evidence type="ECO:0000313" key="3">
    <source>
        <dbReference type="EMBL" id="OCK74675.1"/>
    </source>
</evidence>
<dbReference type="GO" id="GO:0003700">
    <property type="term" value="F:DNA-binding transcription factor activity"/>
    <property type="evidence" value="ECO:0007669"/>
    <property type="project" value="InterPro"/>
</dbReference>